<gene>
    <name evidence="1" type="ORF">D9757_007930</name>
</gene>
<comment type="caution">
    <text evidence="1">The sequence shown here is derived from an EMBL/GenBank/DDBJ whole genome shotgun (WGS) entry which is preliminary data.</text>
</comment>
<keyword evidence="2" id="KW-1185">Reference proteome</keyword>
<evidence type="ECO:0000313" key="1">
    <source>
        <dbReference type="EMBL" id="KAF5380306.1"/>
    </source>
</evidence>
<protein>
    <submittedName>
        <fullName evidence="1">Uncharacterized protein</fullName>
    </submittedName>
</protein>
<dbReference type="EMBL" id="JAACJN010000064">
    <property type="protein sequence ID" value="KAF5380306.1"/>
    <property type="molecule type" value="Genomic_DNA"/>
</dbReference>
<proteinExistence type="predicted"/>
<accession>A0A8H5HBT2</accession>
<evidence type="ECO:0000313" key="2">
    <source>
        <dbReference type="Proteomes" id="UP000518752"/>
    </source>
</evidence>
<reference evidence="1 2" key="1">
    <citation type="journal article" date="2020" name="ISME J.">
        <title>Uncovering the hidden diversity of litter-decomposition mechanisms in mushroom-forming fungi.</title>
        <authorList>
            <person name="Floudas D."/>
            <person name="Bentzer J."/>
            <person name="Ahren D."/>
            <person name="Johansson T."/>
            <person name="Persson P."/>
            <person name="Tunlid A."/>
        </authorList>
    </citation>
    <scope>NUCLEOTIDE SEQUENCE [LARGE SCALE GENOMIC DNA]</scope>
    <source>
        <strain evidence="1 2">CBS 406.79</strain>
    </source>
</reference>
<organism evidence="1 2">
    <name type="scientific">Collybiopsis confluens</name>
    <dbReference type="NCBI Taxonomy" id="2823264"/>
    <lineage>
        <taxon>Eukaryota</taxon>
        <taxon>Fungi</taxon>
        <taxon>Dikarya</taxon>
        <taxon>Basidiomycota</taxon>
        <taxon>Agaricomycotina</taxon>
        <taxon>Agaricomycetes</taxon>
        <taxon>Agaricomycetidae</taxon>
        <taxon>Agaricales</taxon>
        <taxon>Marasmiineae</taxon>
        <taxon>Omphalotaceae</taxon>
        <taxon>Collybiopsis</taxon>
    </lineage>
</organism>
<dbReference type="AlphaFoldDB" id="A0A8H5HBT2"/>
<sequence>MHSVNLCLHPLRGLDNVTLTPHNGYVNEADYKVGGALDNLRDVISDVNLFLVFPGVLDENGGEHAIVFGGRKTPLLDPLIRTGGMNRQPILRRLQDYNLVAPSKATG</sequence>
<name>A0A8H5HBT2_9AGAR</name>
<dbReference type="Proteomes" id="UP000518752">
    <property type="component" value="Unassembled WGS sequence"/>
</dbReference>